<dbReference type="Pfam" id="PF12323">
    <property type="entry name" value="HTH_OrfB_IS605"/>
    <property type="match status" value="1"/>
</dbReference>
<dbReference type="Pfam" id="PF01385">
    <property type="entry name" value="OrfB_IS605"/>
    <property type="match status" value="1"/>
</dbReference>
<evidence type="ECO:0000256" key="3">
    <source>
        <dbReference type="ARBA" id="ARBA00022723"/>
    </source>
</evidence>
<dbReference type="Pfam" id="PF07282">
    <property type="entry name" value="Cas12f1-like_TNB"/>
    <property type="match status" value="1"/>
</dbReference>
<dbReference type="NCBIfam" id="NF040570">
    <property type="entry name" value="guided_TnpB"/>
    <property type="match status" value="1"/>
</dbReference>
<evidence type="ECO:0000259" key="8">
    <source>
        <dbReference type="Pfam" id="PF07282"/>
    </source>
</evidence>
<proteinExistence type="inferred from homology"/>
<evidence type="ECO:0000256" key="1">
    <source>
        <dbReference type="ARBA" id="ARBA00008761"/>
    </source>
</evidence>
<dbReference type="EMBL" id="LAZR01005714">
    <property type="protein sequence ID" value="KKM97721.1"/>
    <property type="molecule type" value="Genomic_DNA"/>
</dbReference>
<dbReference type="InterPro" id="IPR001959">
    <property type="entry name" value="Transposase"/>
</dbReference>
<feature type="domain" description="Cas12f1-like TNB" evidence="8">
    <location>
        <begin position="324"/>
        <end position="386"/>
    </location>
</feature>
<dbReference type="InterPro" id="IPR021027">
    <property type="entry name" value="Transposase_put_HTH"/>
</dbReference>
<keyword evidence="3" id="KW-0479">Metal-binding</keyword>
<dbReference type="AlphaFoldDB" id="A0A0F9MEG0"/>
<dbReference type="GO" id="GO:0032196">
    <property type="term" value="P:transposition"/>
    <property type="evidence" value="ECO:0007669"/>
    <property type="project" value="UniProtKB-KW"/>
</dbReference>
<evidence type="ECO:0000256" key="4">
    <source>
        <dbReference type="ARBA" id="ARBA00022833"/>
    </source>
</evidence>
<reference evidence="10" key="1">
    <citation type="journal article" date="2015" name="Nature">
        <title>Complex archaea that bridge the gap between prokaryotes and eukaryotes.</title>
        <authorList>
            <person name="Spang A."/>
            <person name="Saw J.H."/>
            <person name="Jorgensen S.L."/>
            <person name="Zaremba-Niedzwiedzka K."/>
            <person name="Martijn J."/>
            <person name="Lind A.E."/>
            <person name="van Eijk R."/>
            <person name="Schleper C."/>
            <person name="Guy L."/>
            <person name="Ettema T.J."/>
        </authorList>
    </citation>
    <scope>NUCLEOTIDE SEQUENCE</scope>
</reference>
<dbReference type="GO" id="GO:0006310">
    <property type="term" value="P:DNA recombination"/>
    <property type="evidence" value="ECO:0007669"/>
    <property type="project" value="UniProtKB-KW"/>
</dbReference>
<protein>
    <recommendedName>
        <fullName evidence="11">Transposase</fullName>
    </recommendedName>
</protein>
<gene>
    <name evidence="10" type="ORF">LCGC14_1165180</name>
</gene>
<dbReference type="GO" id="GO:0046872">
    <property type="term" value="F:metal ion binding"/>
    <property type="evidence" value="ECO:0007669"/>
    <property type="project" value="UniProtKB-KW"/>
</dbReference>
<keyword evidence="6" id="KW-0233">DNA recombination</keyword>
<comment type="caution">
    <text evidence="10">The sequence shown here is derived from an EMBL/GenBank/DDBJ whole genome shotgun (WGS) entry which is preliminary data.</text>
</comment>
<sequence>MELTQKLPIFPTISQEEILWILSEKCRLIYNFALAERKENWKQNKDKPKKEWNYIKYVDQQNQLPHIKEKYPEYKWVYSKVLQMTLKKLDASYKSFRALRNNGDEKAGPPKFKIKKYFTTLCYNQSGFKINDSTITFSHKHPSKEDISFKIPKEHVPREKLKQVEIFLDSRKRWFISITYEIETPEHVDNGLYQVFDLGVSQTAGVNIHGKTVLFTHRRADLYWKMKIEEVQGKRDHCKKGSHKWKWYDQKLKQMKRKQANQLKDFQHWFSKQIVENTKANTIIIGDLNVKKMAKKKKGTGNAKKTKAQKTLNHSVHNTGFMSRFAEFLTYKSEKIGKRVIRIGEEKTTKTCCKCGESSKRALYEKVITCDCGNQIDRDLNSSFNIMIKFLEMKKAGVFDFLLHQPSMTEESFLLNNEWNGFLRQTDLLDLTIEVYS</sequence>
<evidence type="ECO:0000256" key="6">
    <source>
        <dbReference type="ARBA" id="ARBA00023172"/>
    </source>
</evidence>
<evidence type="ECO:0000313" key="10">
    <source>
        <dbReference type="EMBL" id="KKM97721.1"/>
    </source>
</evidence>
<keyword evidence="2" id="KW-0815">Transposition</keyword>
<dbReference type="InterPro" id="IPR010095">
    <property type="entry name" value="Cas12f1-like_TNB"/>
</dbReference>
<dbReference type="GO" id="GO:0003677">
    <property type="term" value="F:DNA binding"/>
    <property type="evidence" value="ECO:0007669"/>
    <property type="project" value="UniProtKB-KW"/>
</dbReference>
<accession>A0A0F9MEG0</accession>
<feature type="domain" description="Probable transposase IS891/IS1136/IS1341" evidence="7">
    <location>
        <begin position="178"/>
        <end position="295"/>
    </location>
</feature>
<organism evidence="10">
    <name type="scientific">marine sediment metagenome</name>
    <dbReference type="NCBI Taxonomy" id="412755"/>
    <lineage>
        <taxon>unclassified sequences</taxon>
        <taxon>metagenomes</taxon>
        <taxon>ecological metagenomes</taxon>
    </lineage>
</organism>
<evidence type="ECO:0008006" key="11">
    <source>
        <dbReference type="Google" id="ProtNLM"/>
    </source>
</evidence>
<name>A0A0F9MEG0_9ZZZZ</name>
<feature type="domain" description="Transposase putative helix-turn-helix" evidence="9">
    <location>
        <begin position="6"/>
        <end position="45"/>
    </location>
</feature>
<evidence type="ECO:0000259" key="9">
    <source>
        <dbReference type="Pfam" id="PF12323"/>
    </source>
</evidence>
<keyword evidence="4" id="KW-0862">Zinc</keyword>
<evidence type="ECO:0000259" key="7">
    <source>
        <dbReference type="Pfam" id="PF01385"/>
    </source>
</evidence>
<comment type="similarity">
    <text evidence="1">In the C-terminal section; belongs to the transposase 35 family.</text>
</comment>
<dbReference type="NCBIfam" id="TIGR01766">
    <property type="entry name" value="IS200/IS605 family accessory protein TnpB-like domain"/>
    <property type="match status" value="1"/>
</dbReference>
<evidence type="ECO:0000256" key="2">
    <source>
        <dbReference type="ARBA" id="ARBA00022578"/>
    </source>
</evidence>
<evidence type="ECO:0000256" key="5">
    <source>
        <dbReference type="ARBA" id="ARBA00023125"/>
    </source>
</evidence>
<keyword evidence="5" id="KW-0238">DNA-binding</keyword>